<feature type="domain" description="HTH APSES-type" evidence="2">
    <location>
        <begin position="375"/>
        <end position="494"/>
    </location>
</feature>
<keyword evidence="4" id="KW-1185">Reference proteome</keyword>
<dbReference type="Proteomes" id="UP000196158">
    <property type="component" value="Unassembled WGS sequence"/>
</dbReference>
<organism evidence="3 4">
    <name type="scientific">Maudiozyma saulgeensis</name>
    <dbReference type="NCBI Taxonomy" id="1789683"/>
    <lineage>
        <taxon>Eukaryota</taxon>
        <taxon>Fungi</taxon>
        <taxon>Dikarya</taxon>
        <taxon>Ascomycota</taxon>
        <taxon>Saccharomycotina</taxon>
        <taxon>Saccharomycetes</taxon>
        <taxon>Saccharomycetales</taxon>
        <taxon>Saccharomycetaceae</taxon>
        <taxon>Maudiozyma</taxon>
    </lineage>
</organism>
<dbReference type="PANTHER" id="PTHR43828">
    <property type="entry name" value="ASPARAGINASE"/>
    <property type="match status" value="1"/>
</dbReference>
<name>A0A1X7R4I4_9SACH</name>
<feature type="compositionally biased region" description="Basic and acidic residues" evidence="1">
    <location>
        <begin position="367"/>
        <end position="376"/>
    </location>
</feature>
<dbReference type="SUPFAM" id="SSF54616">
    <property type="entry name" value="DNA-binding domain of Mlu1-box binding protein MBP1"/>
    <property type="match status" value="1"/>
</dbReference>
<dbReference type="GO" id="GO:0003677">
    <property type="term" value="F:DNA binding"/>
    <property type="evidence" value="ECO:0007669"/>
    <property type="project" value="InterPro"/>
</dbReference>
<dbReference type="PROSITE" id="PS51299">
    <property type="entry name" value="HTH_APSES"/>
    <property type="match status" value="1"/>
</dbReference>
<dbReference type="GO" id="GO:0030907">
    <property type="term" value="C:MBF transcription complex"/>
    <property type="evidence" value="ECO:0007669"/>
    <property type="project" value="TreeGrafter"/>
</dbReference>
<reference evidence="3 4" key="1">
    <citation type="submission" date="2017-04" db="EMBL/GenBank/DDBJ databases">
        <authorList>
            <person name="Afonso C.L."/>
            <person name="Miller P.J."/>
            <person name="Scott M.A."/>
            <person name="Spackman E."/>
            <person name="Goraichik I."/>
            <person name="Dimitrov K.M."/>
            <person name="Suarez D.L."/>
            <person name="Swayne D.E."/>
        </authorList>
    </citation>
    <scope>NUCLEOTIDE SEQUENCE [LARGE SCALE GENOMIC DNA]</scope>
</reference>
<dbReference type="GO" id="GO:0000981">
    <property type="term" value="F:DNA-binding transcription factor activity, RNA polymerase II-specific"/>
    <property type="evidence" value="ECO:0007669"/>
    <property type="project" value="UniProtKB-ARBA"/>
</dbReference>
<gene>
    <name evidence="3" type="ORF">KASA_0N05907G</name>
</gene>
<dbReference type="AlphaFoldDB" id="A0A1X7R4I4"/>
<feature type="compositionally biased region" description="Basic and acidic residues" evidence="1">
    <location>
        <begin position="194"/>
        <end position="209"/>
    </location>
</feature>
<evidence type="ECO:0000256" key="1">
    <source>
        <dbReference type="SAM" id="MobiDB-lite"/>
    </source>
</evidence>
<feature type="region of interest" description="Disordered" evidence="1">
    <location>
        <begin position="192"/>
        <end position="225"/>
    </location>
</feature>
<feature type="region of interest" description="Disordered" evidence="1">
    <location>
        <begin position="527"/>
        <end position="550"/>
    </location>
</feature>
<dbReference type="Gene3D" id="3.10.260.10">
    <property type="entry name" value="Transcription regulator HTH, APSES-type DNA-binding domain"/>
    <property type="match status" value="1"/>
</dbReference>
<feature type="region of interest" description="Disordered" evidence="1">
    <location>
        <begin position="345"/>
        <end position="379"/>
    </location>
</feature>
<dbReference type="EMBL" id="FXLY01000005">
    <property type="protein sequence ID" value="SMN20587.1"/>
    <property type="molecule type" value="Genomic_DNA"/>
</dbReference>
<dbReference type="GO" id="GO:0033309">
    <property type="term" value="C:SBF transcription complex"/>
    <property type="evidence" value="ECO:0007669"/>
    <property type="project" value="TreeGrafter"/>
</dbReference>
<protein>
    <submittedName>
        <fullName evidence="3">Similar to Saccharomyces cerevisiae YIL101C XBP1 Transcriptional repressor that binds to promoter sequences of the cyclin genes, CYS3, and SMF2</fullName>
    </submittedName>
</protein>
<evidence type="ECO:0000259" key="2">
    <source>
        <dbReference type="PROSITE" id="PS51299"/>
    </source>
</evidence>
<accession>A0A1X7R4I4</accession>
<feature type="region of interest" description="Disordered" evidence="1">
    <location>
        <begin position="1"/>
        <end position="27"/>
    </location>
</feature>
<dbReference type="InterPro" id="IPR036887">
    <property type="entry name" value="HTH_APSES_sf"/>
</dbReference>
<feature type="compositionally biased region" description="Polar residues" evidence="1">
    <location>
        <begin position="17"/>
        <end position="27"/>
    </location>
</feature>
<feature type="compositionally biased region" description="Polar residues" evidence="1">
    <location>
        <begin position="532"/>
        <end position="550"/>
    </location>
</feature>
<dbReference type="InterPro" id="IPR051642">
    <property type="entry name" value="SWI6-like"/>
</dbReference>
<dbReference type="InterPro" id="IPR003163">
    <property type="entry name" value="Tscrpt_reg_HTH_APSES-type"/>
</dbReference>
<feature type="region of interest" description="Disordered" evidence="1">
    <location>
        <begin position="862"/>
        <end position="886"/>
    </location>
</feature>
<proteinExistence type="predicted"/>
<evidence type="ECO:0000313" key="4">
    <source>
        <dbReference type="Proteomes" id="UP000196158"/>
    </source>
</evidence>
<sequence length="886" mass="101127">MTNNGKTKGRTRYKGSSIPSQSDSTPISENTLLADTIHIKNFKWNSNEDIEFPVSYLDPSIIKLTNSPLDDYQRSFFNYTLLNDKDLDLNIEYTTYRTSIAEQFTSPIYQSKQKHSKRHGRNAGGHRRSKHLLECFEYQLPNLRQSFNKDNTDEQDFTNLESTEKVMQTYRENLCLGKSDTFILDGFIIDPTDDDKRSENEKERNDSNGDTKNNVIPDNGGDKVPIKRDSDANLENLIHPDASAKDTTLENISYSLTKNQKFRLQKMDHNSEKNQKIINPNNCIIWTFEGGYVFLTGIWRLYQDVMKGLITIPRKNCNNDSNLQELCAEEFKKVLSHTIFNLASENDSKPQQSKKRQYPNSTSMKSTDSKNSESSKESSATSSDILDEFNKLFSQSKSKYTDLHWNSLPSSLRQELFESFKKHLIKEKNVPSIFFNGFDMTQLIHRIRGGYIKIQGTWIPMEIAKALCIKFCFPIRYFLVPIFGADFPDHCAAWFLENQENYDNALDSNSSPEAVYNPITKKTRSGHKLNSGIFTDTEPLSNTNSTQSERVATDESLVRLNNRDVPQQAFSIIAKEYDGKYIQHPVATPQYPQFYPGVPGSQNRDISREIQNKPYLPHINSLINSLHGETPKNNEPSEAPFQSPYLQHPQNTVNIHPGNNIPMNQTFLDGARGVSQPVYAMSAQYDNVASPVYPSTIQYPLPLAYDPYNKRNNIDQMGRQIISIPTPTNHQGLPIINQHQTVYIPHQIVQGPSGGQVPTPNQMVYINEGHHIIPQQIMPDNVHQPGQLAANPSLSVQYSTMEDNRMLPTNNNGTPMAIQRQMQSYIPPQYINNAVMVSQGNKNRNVQYAGPYVIQRPNGEKEQYYHPGQLPPTGQQNPYWQDGRYQ</sequence>
<dbReference type="PANTHER" id="PTHR43828:SF5">
    <property type="entry name" value="TRANSCRIPTIONAL REPRESSOR XBP1"/>
    <property type="match status" value="1"/>
</dbReference>
<evidence type="ECO:0000313" key="3">
    <source>
        <dbReference type="EMBL" id="SMN20587.1"/>
    </source>
</evidence>
<dbReference type="OrthoDB" id="5562739at2759"/>